<dbReference type="GO" id="GO:0004789">
    <property type="term" value="F:thiamine-phosphate diphosphorylase activity"/>
    <property type="evidence" value="ECO:0007669"/>
    <property type="project" value="TreeGrafter"/>
</dbReference>
<dbReference type="GO" id="GO:0005737">
    <property type="term" value="C:cytoplasm"/>
    <property type="evidence" value="ECO:0007669"/>
    <property type="project" value="TreeGrafter"/>
</dbReference>
<sequence length="219" mass="23426">MQKHVFHVISSGKQSLVEAKQIIANIHPYIDAFHLREKQRTARELWEWTQTLGKVGLTREKLIINDRADVALAAGAVGIQTAYHSLPAPVMRHLAPSLLLGVSVHSVEEAKAAEAAGANYVLFGHVFASASKPGQAGRGLAALREVVESVSIPVIALGGITPENTVEILATGCTGIAVLSAVMQAKEPVLSVQQFQQAISQVRTSPRHVWPTAKTEGSH</sequence>
<evidence type="ECO:0000313" key="7">
    <source>
        <dbReference type="Proteomes" id="UP000826616"/>
    </source>
</evidence>
<evidence type="ECO:0000256" key="1">
    <source>
        <dbReference type="ARBA" id="ARBA00004948"/>
    </source>
</evidence>
<comment type="pathway">
    <text evidence="1">Cofactor biosynthesis; thiamine diphosphate biosynthesis.</text>
</comment>
<dbReference type="InterPro" id="IPR013785">
    <property type="entry name" value="Aldolase_TIM"/>
</dbReference>
<evidence type="ECO:0000313" key="5">
    <source>
        <dbReference type="EMBL" id="SDG76829.1"/>
    </source>
</evidence>
<keyword evidence="2" id="KW-0784">Thiamine biosynthesis</keyword>
<dbReference type="RefSeq" id="WP_175493535.1">
    <property type="nucleotide sequence ID" value="NZ_CP080764.1"/>
</dbReference>
<accession>A0A1G7WY18</accession>
<dbReference type="Pfam" id="PF02581">
    <property type="entry name" value="TMP-TENI"/>
    <property type="match status" value="1"/>
</dbReference>
<evidence type="ECO:0000259" key="3">
    <source>
        <dbReference type="Pfam" id="PF02581"/>
    </source>
</evidence>
<dbReference type="EMBL" id="FNDE01000002">
    <property type="protein sequence ID" value="SDG76829.1"/>
    <property type="molecule type" value="Genomic_DNA"/>
</dbReference>
<reference evidence="5 6" key="1">
    <citation type="submission" date="2016-10" db="EMBL/GenBank/DDBJ databases">
        <authorList>
            <person name="de Groot N.N."/>
        </authorList>
    </citation>
    <scope>NUCLEOTIDE SEQUENCE [LARGE SCALE GENOMIC DNA]</scope>
    <source>
        <strain evidence="5 6">L 420-91</strain>
    </source>
</reference>
<reference evidence="4 7" key="2">
    <citation type="submission" date="2021-08" db="EMBL/GenBank/DDBJ databases">
        <title>Complete genome sequence of the strain Aneurinibacillus thermoaerophilus CCM 8960.</title>
        <authorList>
            <person name="Musilova J."/>
            <person name="Kourilova X."/>
            <person name="Pernicova I."/>
            <person name="Bezdicek M."/>
            <person name="Lengerova M."/>
            <person name="Obruca S."/>
            <person name="Sedlar K."/>
        </authorList>
    </citation>
    <scope>NUCLEOTIDE SEQUENCE [LARGE SCALE GENOMIC DNA]</scope>
    <source>
        <strain evidence="4 7">CCM 8960</strain>
    </source>
</reference>
<evidence type="ECO:0000313" key="6">
    <source>
        <dbReference type="Proteomes" id="UP000198956"/>
    </source>
</evidence>
<evidence type="ECO:0000256" key="2">
    <source>
        <dbReference type="ARBA" id="ARBA00022977"/>
    </source>
</evidence>
<dbReference type="Gene3D" id="3.20.20.70">
    <property type="entry name" value="Aldolase class I"/>
    <property type="match status" value="1"/>
</dbReference>
<feature type="domain" description="Thiamine phosphate synthase/TenI" evidence="3">
    <location>
        <begin position="21"/>
        <end position="182"/>
    </location>
</feature>
<keyword evidence="7" id="KW-1185">Reference proteome</keyword>
<name>A0A1G7WY18_ANETH</name>
<dbReference type="AlphaFoldDB" id="A0A1G7WY18"/>
<protein>
    <submittedName>
        <fullName evidence="4">Thiamine phosphate synthase</fullName>
    </submittedName>
    <submittedName>
        <fullName evidence="5">Thiazole tautomerase (Transcriptional regulator TenI)</fullName>
    </submittedName>
</protein>
<dbReference type="GO" id="GO:0009228">
    <property type="term" value="P:thiamine biosynthetic process"/>
    <property type="evidence" value="ECO:0007669"/>
    <property type="project" value="UniProtKB-KW"/>
</dbReference>
<dbReference type="SUPFAM" id="SSF51391">
    <property type="entry name" value="Thiamin phosphate synthase"/>
    <property type="match status" value="1"/>
</dbReference>
<dbReference type="Proteomes" id="UP000826616">
    <property type="component" value="Chromosome"/>
</dbReference>
<dbReference type="GeneID" id="97140647"/>
<evidence type="ECO:0000313" key="4">
    <source>
        <dbReference type="EMBL" id="QYY43535.1"/>
    </source>
</evidence>
<dbReference type="Proteomes" id="UP000198956">
    <property type="component" value="Unassembled WGS sequence"/>
</dbReference>
<proteinExistence type="predicted"/>
<dbReference type="EMBL" id="CP080764">
    <property type="protein sequence ID" value="QYY43535.1"/>
    <property type="molecule type" value="Genomic_DNA"/>
</dbReference>
<organism evidence="5 6">
    <name type="scientific">Aneurinibacillus thermoaerophilus</name>
    <dbReference type="NCBI Taxonomy" id="143495"/>
    <lineage>
        <taxon>Bacteria</taxon>
        <taxon>Bacillati</taxon>
        <taxon>Bacillota</taxon>
        <taxon>Bacilli</taxon>
        <taxon>Bacillales</taxon>
        <taxon>Paenibacillaceae</taxon>
        <taxon>Aneurinibacillus group</taxon>
        <taxon>Aneurinibacillus</taxon>
    </lineage>
</organism>
<dbReference type="CDD" id="cd00564">
    <property type="entry name" value="TMP_TenI"/>
    <property type="match status" value="1"/>
</dbReference>
<dbReference type="PANTHER" id="PTHR20857:SF22">
    <property type="entry name" value="THIAZOLE TAUTOMERASE"/>
    <property type="match status" value="1"/>
</dbReference>
<dbReference type="PANTHER" id="PTHR20857">
    <property type="entry name" value="THIAMINE-PHOSPHATE PYROPHOSPHORYLASE"/>
    <property type="match status" value="1"/>
</dbReference>
<dbReference type="InterPro" id="IPR022998">
    <property type="entry name" value="ThiamineP_synth_TenI"/>
</dbReference>
<dbReference type="InterPro" id="IPR036206">
    <property type="entry name" value="ThiamineP_synth_sf"/>
</dbReference>
<gene>
    <name evidence="4" type="ORF">K3F53_04640</name>
    <name evidence="5" type="ORF">SAMN04489735_1002214</name>
</gene>